<sequence length="75" mass="8675">MNTLNQVLETALQLPMEQQEMLIKILQNRHYESRRAEMAKDAEQTLADFHGGKFKQQSAEDVIAELRQSLDESEV</sequence>
<organism evidence="1 2">
    <name type="scientific">Limnofasciculus baicalensis BBK-W-15</name>
    <dbReference type="NCBI Taxonomy" id="2699891"/>
    <lineage>
        <taxon>Bacteria</taxon>
        <taxon>Bacillati</taxon>
        <taxon>Cyanobacteriota</taxon>
        <taxon>Cyanophyceae</taxon>
        <taxon>Coleofasciculales</taxon>
        <taxon>Coleofasciculaceae</taxon>
        <taxon>Limnofasciculus</taxon>
        <taxon>Limnofasciculus baicalensis</taxon>
    </lineage>
</organism>
<comment type="caution">
    <text evidence="1">The sequence shown here is derived from an EMBL/GenBank/DDBJ whole genome shotgun (WGS) entry which is preliminary data.</text>
</comment>
<gene>
    <name evidence="1" type="ORF">NJ959_03685</name>
</gene>
<dbReference type="EMBL" id="JAMZMM010000020">
    <property type="protein sequence ID" value="MCP2727577.1"/>
    <property type="molecule type" value="Genomic_DNA"/>
</dbReference>
<accession>A0AAE3KQP1</accession>
<dbReference type="Proteomes" id="UP001204953">
    <property type="component" value="Unassembled WGS sequence"/>
</dbReference>
<evidence type="ECO:0000313" key="1">
    <source>
        <dbReference type="EMBL" id="MCP2727577.1"/>
    </source>
</evidence>
<protein>
    <recommendedName>
        <fullName evidence="3">HigA protein (Antitoxin to HigB)</fullName>
    </recommendedName>
</protein>
<dbReference type="AlphaFoldDB" id="A0AAE3KQP1"/>
<dbReference type="RefSeq" id="WP_254010390.1">
    <property type="nucleotide sequence ID" value="NZ_JAMZMM010000020.1"/>
</dbReference>
<evidence type="ECO:0008006" key="3">
    <source>
        <dbReference type="Google" id="ProtNLM"/>
    </source>
</evidence>
<evidence type="ECO:0000313" key="2">
    <source>
        <dbReference type="Proteomes" id="UP001204953"/>
    </source>
</evidence>
<reference evidence="1" key="1">
    <citation type="submission" date="2022-06" db="EMBL/GenBank/DDBJ databases">
        <title>New cyanobacteria of genus Symplocastrum in benthos of Lake Baikal.</title>
        <authorList>
            <person name="Sorokovikova E."/>
            <person name="Tikhonova I."/>
            <person name="Krasnopeev A."/>
            <person name="Evseev P."/>
            <person name="Gladkikh A."/>
            <person name="Belykh O."/>
        </authorList>
    </citation>
    <scope>NUCLEOTIDE SEQUENCE</scope>
    <source>
        <strain evidence="1">BBK-W-15</strain>
    </source>
</reference>
<proteinExistence type="predicted"/>
<keyword evidence="2" id="KW-1185">Reference proteome</keyword>
<name>A0AAE3KQP1_9CYAN</name>